<keyword evidence="2" id="KW-0732">Signal</keyword>
<dbReference type="PANTHER" id="PTHR46708:SF2">
    <property type="entry name" value="FIBRONECTIN TYPE-III DOMAIN-CONTAINING PROTEIN"/>
    <property type="match status" value="1"/>
</dbReference>
<protein>
    <recommendedName>
        <fullName evidence="3">Fibronectin type-III domain-containing protein</fullName>
    </recommendedName>
</protein>
<dbReference type="SMART" id="SM00060">
    <property type="entry name" value="FN3"/>
    <property type="match status" value="3"/>
</dbReference>
<feature type="domain" description="Fibronectin type-III" evidence="3">
    <location>
        <begin position="222"/>
        <end position="313"/>
    </location>
</feature>
<proteinExistence type="predicted"/>
<dbReference type="InterPro" id="IPR013783">
    <property type="entry name" value="Ig-like_fold"/>
</dbReference>
<sequence>MVWSSSLAMGLSHVIMCLCVTGVWCQVTPLSLNTTTTISPTTPKPTPANVGHVTVIGRNETSITLQWNEVNGTGITYELKFSNGSNTTISVSDGNGTVTYTVSPLTAGTEYNFTLFTMSEGGSSIGYNFLAVTAPANVGNVTVMEQNETSITLEWEKVSGTGITYELKFNNGSNTTNPVSDGNGTVTYTVSPLTAGTEYNFTLFTMFKEIPSRAYNFIAVTRPLSVVGVNVTGQNETSITLQWNKVNGTGITYGLKFSNGSTTTISVSDGNGTVTYTVSPLTAGTEYNFTLFTMFKEIPSRAYNFIAVTRPLSVDGVNVTGQNETSITLQWNKVSGVLMEVNYLQSLLPSMLRL</sequence>
<keyword evidence="1" id="KW-0677">Repeat</keyword>
<organism evidence="4 5">
    <name type="scientific">Coregonus suidteri</name>
    <dbReference type="NCBI Taxonomy" id="861788"/>
    <lineage>
        <taxon>Eukaryota</taxon>
        <taxon>Metazoa</taxon>
        <taxon>Chordata</taxon>
        <taxon>Craniata</taxon>
        <taxon>Vertebrata</taxon>
        <taxon>Euteleostomi</taxon>
        <taxon>Actinopterygii</taxon>
        <taxon>Neopterygii</taxon>
        <taxon>Teleostei</taxon>
        <taxon>Protacanthopterygii</taxon>
        <taxon>Salmoniformes</taxon>
        <taxon>Salmonidae</taxon>
        <taxon>Coregoninae</taxon>
        <taxon>Coregonus</taxon>
    </lineage>
</organism>
<accession>A0AAN8RAQ4</accession>
<dbReference type="SUPFAM" id="SSF49265">
    <property type="entry name" value="Fibronectin type III"/>
    <property type="match status" value="2"/>
</dbReference>
<dbReference type="EMBL" id="JAGTTL010000001">
    <property type="protein sequence ID" value="KAK6329074.1"/>
    <property type="molecule type" value="Genomic_DNA"/>
</dbReference>
<comment type="caution">
    <text evidence="4">The sequence shown here is derived from an EMBL/GenBank/DDBJ whole genome shotgun (WGS) entry which is preliminary data.</text>
</comment>
<dbReference type="PANTHER" id="PTHR46708">
    <property type="entry name" value="TENASCIN"/>
    <property type="match status" value="1"/>
</dbReference>
<dbReference type="PROSITE" id="PS50853">
    <property type="entry name" value="FN3"/>
    <property type="match status" value="2"/>
</dbReference>
<evidence type="ECO:0000259" key="3">
    <source>
        <dbReference type="PROSITE" id="PS50853"/>
    </source>
</evidence>
<evidence type="ECO:0000256" key="1">
    <source>
        <dbReference type="ARBA" id="ARBA00022737"/>
    </source>
</evidence>
<evidence type="ECO:0000313" key="5">
    <source>
        <dbReference type="Proteomes" id="UP001356427"/>
    </source>
</evidence>
<dbReference type="InterPro" id="IPR036116">
    <property type="entry name" value="FN3_sf"/>
</dbReference>
<evidence type="ECO:0000256" key="2">
    <source>
        <dbReference type="SAM" id="SignalP"/>
    </source>
</evidence>
<feature type="domain" description="Fibronectin type-III" evidence="3">
    <location>
        <begin position="46"/>
        <end position="137"/>
    </location>
</feature>
<dbReference type="InterPro" id="IPR003961">
    <property type="entry name" value="FN3_dom"/>
</dbReference>
<dbReference type="CDD" id="cd00063">
    <property type="entry name" value="FN3"/>
    <property type="match status" value="3"/>
</dbReference>
<gene>
    <name evidence="4" type="ORF">J4Q44_G00010520</name>
</gene>
<evidence type="ECO:0000313" key="4">
    <source>
        <dbReference type="EMBL" id="KAK6329074.1"/>
    </source>
</evidence>
<reference evidence="4 5" key="1">
    <citation type="submission" date="2021-04" db="EMBL/GenBank/DDBJ databases">
        <authorList>
            <person name="De Guttry C."/>
            <person name="Zahm M."/>
            <person name="Klopp C."/>
            <person name="Cabau C."/>
            <person name="Louis A."/>
            <person name="Berthelot C."/>
            <person name="Parey E."/>
            <person name="Roest Crollius H."/>
            <person name="Montfort J."/>
            <person name="Robinson-Rechavi M."/>
            <person name="Bucao C."/>
            <person name="Bouchez O."/>
            <person name="Gislard M."/>
            <person name="Lluch J."/>
            <person name="Milhes M."/>
            <person name="Lampietro C."/>
            <person name="Lopez Roques C."/>
            <person name="Donnadieu C."/>
            <person name="Braasch I."/>
            <person name="Desvignes T."/>
            <person name="Postlethwait J."/>
            <person name="Bobe J."/>
            <person name="Wedekind C."/>
            <person name="Guiguen Y."/>
        </authorList>
    </citation>
    <scope>NUCLEOTIDE SEQUENCE [LARGE SCALE GENOMIC DNA]</scope>
    <source>
        <strain evidence="4">Cs_M1</strain>
        <tissue evidence="4">Blood</tissue>
    </source>
</reference>
<feature type="chain" id="PRO_5042922778" description="Fibronectin type-III domain-containing protein" evidence="2">
    <location>
        <begin position="26"/>
        <end position="354"/>
    </location>
</feature>
<dbReference type="Pfam" id="PF00041">
    <property type="entry name" value="fn3"/>
    <property type="match status" value="3"/>
</dbReference>
<dbReference type="Proteomes" id="UP001356427">
    <property type="component" value="Unassembled WGS sequence"/>
</dbReference>
<keyword evidence="5" id="KW-1185">Reference proteome</keyword>
<dbReference type="InterPro" id="IPR050991">
    <property type="entry name" value="ECM_Regulatory_Proteins"/>
</dbReference>
<feature type="signal peptide" evidence="2">
    <location>
        <begin position="1"/>
        <end position="25"/>
    </location>
</feature>
<dbReference type="Gene3D" id="2.60.40.10">
    <property type="entry name" value="Immunoglobulins"/>
    <property type="match status" value="3"/>
</dbReference>
<dbReference type="AlphaFoldDB" id="A0AAN8RAQ4"/>
<name>A0AAN8RAQ4_9TELE</name>